<dbReference type="Proteomes" id="UP000284395">
    <property type="component" value="Unassembled WGS sequence"/>
</dbReference>
<accession>A0A420EP45</accession>
<dbReference type="AlphaFoldDB" id="A0A420EP45"/>
<gene>
    <name evidence="2" type="ORF">D6851_04240</name>
</gene>
<reference evidence="2 3" key="1">
    <citation type="submission" date="2018-09" db="EMBL/GenBank/DDBJ databases">
        <title>Altererythrobacter spongiae sp. nov., isolated from a marine sponge.</title>
        <authorList>
            <person name="Zhuang L."/>
            <person name="Luo L."/>
        </authorList>
    </citation>
    <scope>NUCLEOTIDE SEQUENCE [LARGE SCALE GENOMIC DNA]</scope>
    <source>
        <strain evidence="2 3">HN-Y73</strain>
    </source>
</reference>
<sequence>MLNHPIDAIDEIILQALVDNHVAERRDLEFKRELPGRNDEQVKEFLADVTSLANAQGGDLIYGIEEDNGVAAALPGVEINDPDAVILRLESSLQANVAPRLTGVRTHWVSLANGRGAMVMRIPGSLTAPHRVIYKKSGRFYGRNSRGKYEMDVHELRLAFTQSEQLPQRFQQLHADAIAAAKGTEMPFAIEDAPTAVVSVAPLGLFREAHNIPITRDHALVPHRVSGFSAIDMIEGVLQHAPVDSGTGTVGSFAITHRTGRTDSAFVIGGIRPGNNGRALHIVWPATFEQGLRDMAMSTQSRLHPFGIEGPWVVLVSVFGVKGFQMILGDGYPSKLAFRDEVLLGQHVVERIDAASLLPIAEAFWLLFGMHRPADREFGAER</sequence>
<dbReference type="InterPro" id="IPR038461">
    <property type="entry name" value="Schlafen_AlbA_2_dom_sf"/>
</dbReference>
<dbReference type="OrthoDB" id="7817026at2"/>
<keyword evidence="2" id="KW-0547">Nucleotide-binding</keyword>
<dbReference type="RefSeq" id="WP_120323644.1">
    <property type="nucleotide sequence ID" value="NZ_RAPF01000002.1"/>
</dbReference>
<keyword evidence="3" id="KW-1185">Reference proteome</keyword>
<feature type="domain" description="Schlafen AlbA-2" evidence="1">
    <location>
        <begin position="24"/>
        <end position="151"/>
    </location>
</feature>
<proteinExistence type="predicted"/>
<dbReference type="GO" id="GO:0005524">
    <property type="term" value="F:ATP binding"/>
    <property type="evidence" value="ECO:0007669"/>
    <property type="project" value="UniProtKB-KW"/>
</dbReference>
<dbReference type="Gene3D" id="3.30.950.30">
    <property type="entry name" value="Schlafen, AAA domain"/>
    <property type="match status" value="1"/>
</dbReference>
<comment type="caution">
    <text evidence="2">The sequence shown here is derived from an EMBL/GenBank/DDBJ whole genome shotgun (WGS) entry which is preliminary data.</text>
</comment>
<dbReference type="Pfam" id="PF04326">
    <property type="entry name" value="SLFN_AlbA_2"/>
    <property type="match status" value="1"/>
</dbReference>
<dbReference type="EMBL" id="RAPF01000002">
    <property type="protein sequence ID" value="RKF22445.1"/>
    <property type="molecule type" value="Genomic_DNA"/>
</dbReference>
<evidence type="ECO:0000313" key="2">
    <source>
        <dbReference type="EMBL" id="RKF22445.1"/>
    </source>
</evidence>
<name>A0A420EP45_9SPHN</name>
<protein>
    <submittedName>
        <fullName evidence="2">ATP-binding protein</fullName>
    </submittedName>
</protein>
<evidence type="ECO:0000313" key="3">
    <source>
        <dbReference type="Proteomes" id="UP000284395"/>
    </source>
</evidence>
<evidence type="ECO:0000259" key="1">
    <source>
        <dbReference type="Pfam" id="PF04326"/>
    </source>
</evidence>
<organism evidence="2 3">
    <name type="scientific">Altericroceibacterium spongiae</name>
    <dbReference type="NCBI Taxonomy" id="2320269"/>
    <lineage>
        <taxon>Bacteria</taxon>
        <taxon>Pseudomonadati</taxon>
        <taxon>Pseudomonadota</taxon>
        <taxon>Alphaproteobacteria</taxon>
        <taxon>Sphingomonadales</taxon>
        <taxon>Erythrobacteraceae</taxon>
        <taxon>Altericroceibacterium</taxon>
    </lineage>
</organism>
<keyword evidence="2" id="KW-0067">ATP-binding</keyword>
<dbReference type="InterPro" id="IPR007421">
    <property type="entry name" value="Schlafen_AlbA_2_dom"/>
</dbReference>